<accession>A0A1D2MZ47</accession>
<dbReference type="STRING" id="48709.A0A1D2MZ47"/>
<proteinExistence type="predicted"/>
<sequence length="181" mass="20348">DVLKLLPYTISCNSAGSLQWFFLILNRVRNENLSLASETLLGLLKDVSKELNRRNEPMHSLLRTRFGLYGTPFEQELFEVEVPPFTKSYSHPLTYAGLCASEGANTLGSGTFHLWGLKDVDFRDLLVGNPLNIRWGKIGSLSPKQQIHGLLEVEPLHFTCHAASDGTRVEKIDLGRQRLID</sequence>
<comment type="caution">
    <text evidence="1">The sequence shown here is derived from an EMBL/GenBank/DDBJ whole genome shotgun (WGS) entry which is preliminary data.</text>
</comment>
<reference evidence="1 2" key="1">
    <citation type="journal article" date="2016" name="Genome Biol. Evol.">
        <title>Gene Family Evolution Reflects Adaptation to Soil Environmental Stressors in the Genome of the Collembolan Orchesella cincta.</title>
        <authorList>
            <person name="Faddeeva-Vakhrusheva A."/>
            <person name="Derks M.F."/>
            <person name="Anvar S.Y."/>
            <person name="Agamennone V."/>
            <person name="Suring W."/>
            <person name="Smit S."/>
            <person name="van Straalen N.M."/>
            <person name="Roelofs D."/>
        </authorList>
    </citation>
    <scope>NUCLEOTIDE SEQUENCE [LARGE SCALE GENOMIC DNA]</scope>
    <source>
        <tissue evidence="1">Mixed pool</tissue>
    </source>
</reference>
<organism evidence="1 2">
    <name type="scientific">Orchesella cincta</name>
    <name type="common">Springtail</name>
    <name type="synonym">Podura cincta</name>
    <dbReference type="NCBI Taxonomy" id="48709"/>
    <lineage>
        <taxon>Eukaryota</taxon>
        <taxon>Metazoa</taxon>
        <taxon>Ecdysozoa</taxon>
        <taxon>Arthropoda</taxon>
        <taxon>Hexapoda</taxon>
        <taxon>Collembola</taxon>
        <taxon>Entomobryomorpha</taxon>
        <taxon>Entomobryoidea</taxon>
        <taxon>Orchesellidae</taxon>
        <taxon>Orchesellinae</taxon>
        <taxon>Orchesella</taxon>
    </lineage>
</organism>
<protein>
    <submittedName>
        <fullName evidence="1">Baculoviral IAP repeat-containing protein 6</fullName>
    </submittedName>
</protein>
<name>A0A1D2MZ47_ORCCI</name>
<dbReference type="AlphaFoldDB" id="A0A1D2MZ47"/>
<dbReference type="Proteomes" id="UP000094527">
    <property type="component" value="Unassembled WGS sequence"/>
</dbReference>
<gene>
    <name evidence="1" type="ORF">Ocin01_08754</name>
</gene>
<evidence type="ECO:0000313" key="1">
    <source>
        <dbReference type="EMBL" id="ODM97925.1"/>
    </source>
</evidence>
<dbReference type="EMBL" id="LJIJ01000395">
    <property type="protein sequence ID" value="ODM97925.1"/>
    <property type="molecule type" value="Genomic_DNA"/>
</dbReference>
<keyword evidence="2" id="KW-1185">Reference proteome</keyword>
<evidence type="ECO:0000313" key="2">
    <source>
        <dbReference type="Proteomes" id="UP000094527"/>
    </source>
</evidence>
<feature type="non-terminal residue" evidence="1">
    <location>
        <position position="1"/>
    </location>
</feature>
<dbReference type="OrthoDB" id="47801at2759"/>